<keyword evidence="4 7" id="KW-0812">Transmembrane</keyword>
<feature type="transmembrane region" description="Helical" evidence="7">
    <location>
        <begin position="205"/>
        <end position="224"/>
    </location>
</feature>
<feature type="transmembrane region" description="Helical" evidence="7">
    <location>
        <begin position="21"/>
        <end position="46"/>
    </location>
</feature>
<evidence type="ECO:0000256" key="6">
    <source>
        <dbReference type="ARBA" id="ARBA00023136"/>
    </source>
</evidence>
<feature type="domain" description="ABC transmembrane type-1" evidence="8">
    <location>
        <begin position="74"/>
        <end position="254"/>
    </location>
</feature>
<dbReference type="Proteomes" id="UP001230156">
    <property type="component" value="Unassembled WGS sequence"/>
</dbReference>
<keyword evidence="5 7" id="KW-1133">Transmembrane helix</keyword>
<evidence type="ECO:0000256" key="1">
    <source>
        <dbReference type="ARBA" id="ARBA00004651"/>
    </source>
</evidence>
<organism evidence="9 10">
    <name type="scientific">Dongia sedimenti</name>
    <dbReference type="NCBI Taxonomy" id="3064282"/>
    <lineage>
        <taxon>Bacteria</taxon>
        <taxon>Pseudomonadati</taxon>
        <taxon>Pseudomonadota</taxon>
        <taxon>Alphaproteobacteria</taxon>
        <taxon>Rhodospirillales</taxon>
        <taxon>Dongiaceae</taxon>
        <taxon>Dongia</taxon>
    </lineage>
</organism>
<keyword evidence="6 7" id="KW-0472">Membrane</keyword>
<evidence type="ECO:0000313" key="9">
    <source>
        <dbReference type="EMBL" id="MDQ7247000.1"/>
    </source>
</evidence>
<dbReference type="RefSeq" id="WP_379954411.1">
    <property type="nucleotide sequence ID" value="NZ_JAUYVI010000002.1"/>
</dbReference>
<keyword evidence="10" id="KW-1185">Reference proteome</keyword>
<protein>
    <submittedName>
        <fullName evidence="9">ABC transporter permease</fullName>
    </submittedName>
</protein>
<dbReference type="PANTHER" id="PTHR30151:SF0">
    <property type="entry name" value="ABC TRANSPORTER PERMEASE PROTEIN MJ0413-RELATED"/>
    <property type="match status" value="1"/>
</dbReference>
<accession>A0ABU0YGZ8</accession>
<dbReference type="SUPFAM" id="SSF161098">
    <property type="entry name" value="MetI-like"/>
    <property type="match status" value="1"/>
</dbReference>
<feature type="transmembrane region" description="Helical" evidence="7">
    <location>
        <begin position="78"/>
        <end position="102"/>
    </location>
</feature>
<comment type="similarity">
    <text evidence="7">Belongs to the binding-protein-dependent transport system permease family.</text>
</comment>
<name>A0ABU0YGZ8_9PROT</name>
<evidence type="ECO:0000259" key="8">
    <source>
        <dbReference type="PROSITE" id="PS50928"/>
    </source>
</evidence>
<dbReference type="Gene3D" id="1.10.3720.10">
    <property type="entry name" value="MetI-like"/>
    <property type="match status" value="1"/>
</dbReference>
<dbReference type="InterPro" id="IPR000515">
    <property type="entry name" value="MetI-like"/>
</dbReference>
<gene>
    <name evidence="9" type="ORF">Q8A70_04960</name>
</gene>
<reference evidence="10" key="1">
    <citation type="submission" date="2023-08" db="EMBL/GenBank/DDBJ databases">
        <title>Rhodospirillaceae gen. nov., a novel taxon isolated from the Yangtze River Yuezi River estuary sludge.</title>
        <authorList>
            <person name="Ruan L."/>
        </authorList>
    </citation>
    <scope>NUCLEOTIDE SEQUENCE [LARGE SCALE GENOMIC DNA]</scope>
    <source>
        <strain evidence="10">R-7</strain>
    </source>
</reference>
<dbReference type="PROSITE" id="PS50928">
    <property type="entry name" value="ABC_TM1"/>
    <property type="match status" value="1"/>
</dbReference>
<proteinExistence type="inferred from homology"/>
<feature type="transmembrane region" description="Helical" evidence="7">
    <location>
        <begin position="236"/>
        <end position="257"/>
    </location>
</feature>
<keyword evidence="2 7" id="KW-0813">Transport</keyword>
<evidence type="ECO:0000256" key="7">
    <source>
        <dbReference type="RuleBase" id="RU363032"/>
    </source>
</evidence>
<evidence type="ECO:0000256" key="4">
    <source>
        <dbReference type="ARBA" id="ARBA00022692"/>
    </source>
</evidence>
<comment type="caution">
    <text evidence="9">The sequence shown here is derived from an EMBL/GenBank/DDBJ whole genome shotgun (WGS) entry which is preliminary data.</text>
</comment>
<feature type="transmembrane region" description="Helical" evidence="7">
    <location>
        <begin position="114"/>
        <end position="134"/>
    </location>
</feature>
<feature type="transmembrane region" description="Helical" evidence="7">
    <location>
        <begin position="140"/>
        <end position="159"/>
    </location>
</feature>
<feature type="transmembrane region" description="Helical" evidence="7">
    <location>
        <begin position="180"/>
        <end position="199"/>
    </location>
</feature>
<dbReference type="CDD" id="cd06261">
    <property type="entry name" value="TM_PBP2"/>
    <property type="match status" value="1"/>
</dbReference>
<evidence type="ECO:0000313" key="10">
    <source>
        <dbReference type="Proteomes" id="UP001230156"/>
    </source>
</evidence>
<comment type="subcellular location">
    <subcellularLocation>
        <location evidence="1 7">Cell membrane</location>
        <topology evidence="1 7">Multi-pass membrane protein</topology>
    </subcellularLocation>
</comment>
<dbReference type="EMBL" id="JAUYVI010000002">
    <property type="protein sequence ID" value="MDQ7247000.1"/>
    <property type="molecule type" value="Genomic_DNA"/>
</dbReference>
<keyword evidence="3" id="KW-1003">Cell membrane</keyword>
<evidence type="ECO:0000256" key="2">
    <source>
        <dbReference type="ARBA" id="ARBA00022448"/>
    </source>
</evidence>
<evidence type="ECO:0000256" key="5">
    <source>
        <dbReference type="ARBA" id="ARBA00022989"/>
    </source>
</evidence>
<evidence type="ECO:0000256" key="3">
    <source>
        <dbReference type="ARBA" id="ARBA00022475"/>
    </source>
</evidence>
<dbReference type="PANTHER" id="PTHR30151">
    <property type="entry name" value="ALKANE SULFONATE ABC TRANSPORTER-RELATED, MEMBRANE SUBUNIT"/>
    <property type="match status" value="1"/>
</dbReference>
<dbReference type="Pfam" id="PF00528">
    <property type="entry name" value="BPD_transp_1"/>
    <property type="match status" value="1"/>
</dbReference>
<dbReference type="InterPro" id="IPR035906">
    <property type="entry name" value="MetI-like_sf"/>
</dbReference>
<sequence>MTTPPRRRPLLTLRAPIARRSAVALGVACWLLFFAIWQFAVSAGLVTELLLPSPFKVLSTLVALLSTPDFWIDIGASVLRILVSFALASVIAVPLGIVMGSFRALEAFFNPFMAAWRYLPAPSFIPVLLMWFGTGEGPKIALLFVGVVFFLIVLVMDYTKQVRPEFIETSMTLGGTRGQILRTVIVPAVLPNVVVAMRQMLAVSWTYLVIAEIVASTNGIGAMMMRARRFLHTDEIMAGIVVIGVLGLLCDMLFRIAHRLLFPYIDESAR</sequence>